<feature type="transmembrane region" description="Helical" evidence="1">
    <location>
        <begin position="12"/>
        <end position="33"/>
    </location>
</feature>
<keyword evidence="1" id="KW-1133">Transmembrane helix</keyword>
<evidence type="ECO:0000313" key="3">
    <source>
        <dbReference type="Proteomes" id="UP001249851"/>
    </source>
</evidence>
<organism evidence="2 3">
    <name type="scientific">Acropora cervicornis</name>
    <name type="common">Staghorn coral</name>
    <dbReference type="NCBI Taxonomy" id="6130"/>
    <lineage>
        <taxon>Eukaryota</taxon>
        <taxon>Metazoa</taxon>
        <taxon>Cnidaria</taxon>
        <taxon>Anthozoa</taxon>
        <taxon>Hexacorallia</taxon>
        <taxon>Scleractinia</taxon>
        <taxon>Astrocoeniina</taxon>
        <taxon>Acroporidae</taxon>
        <taxon>Acropora</taxon>
    </lineage>
</organism>
<dbReference type="EMBL" id="JARQWQ010000048">
    <property type="protein sequence ID" value="KAK2557746.1"/>
    <property type="molecule type" value="Genomic_DNA"/>
</dbReference>
<protein>
    <submittedName>
        <fullName evidence="2">Uncharacterized protein</fullName>
    </submittedName>
</protein>
<dbReference type="Proteomes" id="UP001249851">
    <property type="component" value="Unassembled WGS sequence"/>
</dbReference>
<keyword evidence="3" id="KW-1185">Reference proteome</keyword>
<dbReference type="AlphaFoldDB" id="A0AAD9V1H5"/>
<keyword evidence="1" id="KW-0472">Membrane</keyword>
<comment type="caution">
    <text evidence="2">The sequence shown here is derived from an EMBL/GenBank/DDBJ whole genome shotgun (WGS) entry which is preliminary data.</text>
</comment>
<keyword evidence="1" id="KW-0812">Transmembrane</keyword>
<reference evidence="2" key="2">
    <citation type="journal article" date="2023" name="Science">
        <title>Genomic signatures of disease resistance in endangered staghorn corals.</title>
        <authorList>
            <person name="Vollmer S.V."/>
            <person name="Selwyn J.D."/>
            <person name="Despard B.A."/>
            <person name="Roesel C.L."/>
        </authorList>
    </citation>
    <scope>NUCLEOTIDE SEQUENCE</scope>
    <source>
        <strain evidence="2">K2</strain>
    </source>
</reference>
<evidence type="ECO:0000313" key="2">
    <source>
        <dbReference type="EMBL" id="KAK2557746.1"/>
    </source>
</evidence>
<proteinExistence type="predicted"/>
<name>A0AAD9V1H5_ACRCE</name>
<accession>A0AAD9V1H5</accession>
<reference evidence="2" key="1">
    <citation type="journal article" date="2023" name="G3 (Bethesda)">
        <title>Whole genome assembly and annotation of the endangered Caribbean coral Acropora cervicornis.</title>
        <authorList>
            <person name="Selwyn J.D."/>
            <person name="Vollmer S.V."/>
        </authorList>
    </citation>
    <scope>NUCLEOTIDE SEQUENCE</scope>
    <source>
        <strain evidence="2">K2</strain>
    </source>
</reference>
<evidence type="ECO:0000256" key="1">
    <source>
        <dbReference type="SAM" id="Phobius"/>
    </source>
</evidence>
<gene>
    <name evidence="2" type="ORF">P5673_020111</name>
</gene>
<sequence>MISYKPSGLLLRLTMVITGISVLGLVTVSILYATRMSNIGRELPDTMEGKATLNVSSDAGGVKVYHIKVDFNKKLVQFSLSEKTTSGIVATKIIVHDYNTGRSHFILSQKGTSTSWCIYTDLRGEMISKKRHATLQSSLLLIAQVDLNLPNATIQWFSKTNYLKFADYDVQNCIKHIEDNFTFDEAFTKIEYADKTKLFGKDCFECQNRMNTSRSRRGIGVRNGRLDWWYGNWCGAKQGGYQNNPKPSCKRLCRKSTRYITSACRRCLPPTDRLDQACMEHDR</sequence>